<dbReference type="AlphaFoldDB" id="A0A9E8MMT0"/>
<sequence length="99" mass="10514">MEWWGWALVSLGALALVTLAHRLGWIDLSDKSRRGGGGPGVLGIGDEVFHPTRHEAQVELDRQTSLPAPASVPGDGPLGIVDAPADEHGYAGRLRIQVD</sequence>
<dbReference type="KEGG" id="mdb:OVN18_05850"/>
<gene>
    <name evidence="2" type="ORF">OVN18_05850</name>
</gene>
<dbReference type="RefSeq" id="WP_267782627.1">
    <property type="nucleotide sequence ID" value="NZ_CP113089.1"/>
</dbReference>
<protein>
    <submittedName>
        <fullName evidence="2">Uncharacterized protein</fullName>
    </submittedName>
</protein>
<keyword evidence="3" id="KW-1185">Reference proteome</keyword>
<dbReference type="EMBL" id="CP113089">
    <property type="protein sequence ID" value="WAB82524.1"/>
    <property type="molecule type" value="Genomic_DNA"/>
</dbReference>
<evidence type="ECO:0000256" key="1">
    <source>
        <dbReference type="SAM" id="MobiDB-lite"/>
    </source>
</evidence>
<proteinExistence type="predicted"/>
<dbReference type="Proteomes" id="UP001164706">
    <property type="component" value="Chromosome"/>
</dbReference>
<evidence type="ECO:0000313" key="2">
    <source>
        <dbReference type="EMBL" id="WAB82524.1"/>
    </source>
</evidence>
<organism evidence="2 3">
    <name type="scientific">Microcella daejeonensis</name>
    <dbReference type="NCBI Taxonomy" id="2994971"/>
    <lineage>
        <taxon>Bacteria</taxon>
        <taxon>Bacillati</taxon>
        <taxon>Actinomycetota</taxon>
        <taxon>Actinomycetes</taxon>
        <taxon>Micrococcales</taxon>
        <taxon>Microbacteriaceae</taxon>
        <taxon>Microcella</taxon>
    </lineage>
</organism>
<feature type="region of interest" description="Disordered" evidence="1">
    <location>
        <begin position="64"/>
        <end position="84"/>
    </location>
</feature>
<reference evidence="2" key="1">
    <citation type="submission" date="2022-11" db="EMBL/GenBank/DDBJ databases">
        <title>Description of Microcella daejonensis nov. sp, isolated from riverside soil.</title>
        <authorList>
            <person name="Molina K.M."/>
            <person name="Kim S.B."/>
        </authorList>
    </citation>
    <scope>NUCLEOTIDE SEQUENCE</scope>
    <source>
        <strain evidence="2">MMS21-STM12</strain>
    </source>
</reference>
<accession>A0A9E8MMT0</accession>
<name>A0A9E8MMT0_9MICO</name>
<evidence type="ECO:0000313" key="3">
    <source>
        <dbReference type="Proteomes" id="UP001164706"/>
    </source>
</evidence>